<keyword evidence="1" id="KW-1133">Transmembrane helix</keyword>
<evidence type="ECO:0000313" key="2">
    <source>
        <dbReference type="EMBL" id="ACQ79651.1"/>
    </source>
</evidence>
<dbReference type="AlphaFoldDB" id="C5C2G5"/>
<gene>
    <name evidence="2" type="ordered locus">Bcav_1392</name>
</gene>
<reference evidence="2 3" key="1">
    <citation type="journal article" date="2009" name="Stand. Genomic Sci.">
        <title>Complete genome sequence of Beutenbergia cavernae type strain (HKI 0122).</title>
        <authorList>
            <person name="Land M."/>
            <person name="Pukall R."/>
            <person name="Abt B."/>
            <person name="Goker M."/>
            <person name="Rohde M."/>
            <person name="Glavina Del Rio T."/>
            <person name="Tice H."/>
            <person name="Copeland A."/>
            <person name="Cheng J.F."/>
            <person name="Lucas S."/>
            <person name="Chen F."/>
            <person name="Nolan M."/>
            <person name="Bruce D."/>
            <person name="Goodwin L."/>
            <person name="Pitluck S."/>
            <person name="Ivanova N."/>
            <person name="Mavromatis K."/>
            <person name="Ovchinnikova G."/>
            <person name="Pati A."/>
            <person name="Chen A."/>
            <person name="Palaniappan K."/>
            <person name="Hauser L."/>
            <person name="Chang Y.J."/>
            <person name="Jefferies C.C."/>
            <person name="Saunders E."/>
            <person name="Brettin T."/>
            <person name="Detter J.C."/>
            <person name="Han C."/>
            <person name="Chain P."/>
            <person name="Bristow J."/>
            <person name="Eisen J.A."/>
            <person name="Markowitz V."/>
            <person name="Hugenholtz P."/>
            <person name="Kyrpides N.C."/>
            <person name="Klenk H.P."/>
            <person name="Lapidus A."/>
        </authorList>
    </citation>
    <scope>NUCLEOTIDE SEQUENCE [LARGE SCALE GENOMIC DNA]</scope>
    <source>
        <strain evidence="3">ATCC BAA-8 / DSM 12333 / NBRC 16432</strain>
    </source>
</reference>
<feature type="transmembrane region" description="Helical" evidence="1">
    <location>
        <begin position="75"/>
        <end position="96"/>
    </location>
</feature>
<dbReference type="InterPro" id="IPR009793">
    <property type="entry name" value="DUF1361"/>
</dbReference>
<proteinExistence type="predicted"/>
<evidence type="ECO:0008006" key="4">
    <source>
        <dbReference type="Google" id="ProtNLM"/>
    </source>
</evidence>
<dbReference type="RefSeq" id="WP_015881891.1">
    <property type="nucleotide sequence ID" value="NC_012669.1"/>
</dbReference>
<feature type="transmembrane region" description="Helical" evidence="1">
    <location>
        <begin position="6"/>
        <end position="27"/>
    </location>
</feature>
<organism evidence="2 3">
    <name type="scientific">Beutenbergia cavernae (strain ATCC BAA-8 / DSM 12333 / CCUG 43141 / JCM 11478 / NBRC 16432 / NCIMB 13614 / HKI 0122)</name>
    <dbReference type="NCBI Taxonomy" id="471853"/>
    <lineage>
        <taxon>Bacteria</taxon>
        <taxon>Bacillati</taxon>
        <taxon>Actinomycetota</taxon>
        <taxon>Actinomycetes</taxon>
        <taxon>Micrococcales</taxon>
        <taxon>Beutenbergiaceae</taxon>
        <taxon>Beutenbergia</taxon>
    </lineage>
</organism>
<dbReference type="Pfam" id="PF07099">
    <property type="entry name" value="DUF1361"/>
    <property type="match status" value="1"/>
</dbReference>
<evidence type="ECO:0000313" key="3">
    <source>
        <dbReference type="Proteomes" id="UP000007962"/>
    </source>
</evidence>
<dbReference type="HOGENOM" id="CLU_081833_1_0_11"/>
<feature type="transmembrane region" description="Helical" evidence="1">
    <location>
        <begin position="117"/>
        <end position="144"/>
    </location>
</feature>
<name>C5C2G5_BEUC1</name>
<dbReference type="Proteomes" id="UP000007962">
    <property type="component" value="Chromosome"/>
</dbReference>
<keyword evidence="1" id="KW-0812">Transmembrane</keyword>
<dbReference type="KEGG" id="bcv:Bcav_1392"/>
<keyword evidence="1" id="KW-0472">Membrane</keyword>
<dbReference type="eggNOG" id="COG4330">
    <property type="taxonomic scope" value="Bacteria"/>
</dbReference>
<dbReference type="STRING" id="471853.Bcav_1392"/>
<dbReference type="EMBL" id="CP001618">
    <property type="protein sequence ID" value="ACQ79651.1"/>
    <property type="molecule type" value="Genomic_DNA"/>
</dbReference>
<keyword evidence="3" id="KW-1185">Reference proteome</keyword>
<feature type="transmembrane region" description="Helical" evidence="1">
    <location>
        <begin position="209"/>
        <end position="240"/>
    </location>
</feature>
<feature type="transmembrane region" description="Helical" evidence="1">
    <location>
        <begin position="156"/>
        <end position="175"/>
    </location>
</feature>
<evidence type="ECO:0000256" key="1">
    <source>
        <dbReference type="SAM" id="Phobius"/>
    </source>
</evidence>
<dbReference type="OrthoDB" id="4540541at2"/>
<protein>
    <recommendedName>
        <fullName evidence="4">DUF1361 domain-containing protein</fullName>
    </recommendedName>
</protein>
<feature type="transmembrane region" description="Helical" evidence="1">
    <location>
        <begin position="39"/>
        <end position="63"/>
    </location>
</feature>
<accession>C5C2G5</accession>
<sequence>MIGQAIAVGGLGVLALNVYAVVLIVVRSRAWGTRLYRPMLLNVALSTIPILLAIGMIVGTLVLLAAEPGRVRLPVAYLIVSGLAFVVFFPNSVYLITELNFSHRRSDDAVPLWFDIVMTLTLTLSGIVNAIVALAFVQTFAIVFRAAGEIPATPPWWSWAVTAGVLVLGCLGVYLGRRLRFNSWDAARPWLVVSRLVAYLRPRGRMRELVRFVGAHAVLLVVLYVMVYFPIYVLVIGWALDSG</sequence>